<dbReference type="CDD" id="cd06445">
    <property type="entry name" value="ATase"/>
    <property type="match status" value="1"/>
</dbReference>
<dbReference type="InterPro" id="IPR001497">
    <property type="entry name" value="MethylDNA_cys_MeTrfase_AS"/>
</dbReference>
<evidence type="ECO:0000259" key="9">
    <source>
        <dbReference type="Pfam" id="PF01035"/>
    </source>
</evidence>
<evidence type="ECO:0000256" key="4">
    <source>
        <dbReference type="ARBA" id="ARBA00022603"/>
    </source>
</evidence>
<evidence type="ECO:0000256" key="8">
    <source>
        <dbReference type="ARBA" id="ARBA00049348"/>
    </source>
</evidence>
<dbReference type="InterPro" id="IPR036217">
    <property type="entry name" value="MethylDNA_cys_MeTrfase_DNAb"/>
</dbReference>
<dbReference type="PANTHER" id="PTHR10815:SF13">
    <property type="entry name" value="METHYLATED-DNA--PROTEIN-CYSTEINE METHYLTRANSFERASE"/>
    <property type="match status" value="1"/>
</dbReference>
<evidence type="ECO:0000256" key="6">
    <source>
        <dbReference type="ARBA" id="ARBA00022763"/>
    </source>
</evidence>
<evidence type="ECO:0000256" key="7">
    <source>
        <dbReference type="ARBA" id="ARBA00023204"/>
    </source>
</evidence>
<evidence type="ECO:0000256" key="3">
    <source>
        <dbReference type="ARBA" id="ARBA00011918"/>
    </source>
</evidence>
<gene>
    <name evidence="10" type="ORF">ENN51_00900</name>
</gene>
<dbReference type="PROSITE" id="PS00374">
    <property type="entry name" value="MGMT"/>
    <property type="match status" value="1"/>
</dbReference>
<dbReference type="EMBL" id="DSBX01000027">
    <property type="protein sequence ID" value="HDQ98833.1"/>
    <property type="molecule type" value="Genomic_DNA"/>
</dbReference>
<evidence type="ECO:0000256" key="2">
    <source>
        <dbReference type="ARBA" id="ARBA00008711"/>
    </source>
</evidence>
<protein>
    <recommendedName>
        <fullName evidence="3">methylated-DNA--[protein]-cysteine S-methyltransferase</fullName>
        <ecNumber evidence="3">2.1.1.63</ecNumber>
    </recommendedName>
</protein>
<comment type="catalytic activity">
    <reaction evidence="8">
        <text>a 6-O-methyl-2'-deoxyguanosine in DNA + L-cysteinyl-[protein] = S-methyl-L-cysteinyl-[protein] + a 2'-deoxyguanosine in DNA</text>
        <dbReference type="Rhea" id="RHEA:24000"/>
        <dbReference type="Rhea" id="RHEA-COMP:10131"/>
        <dbReference type="Rhea" id="RHEA-COMP:10132"/>
        <dbReference type="Rhea" id="RHEA-COMP:11367"/>
        <dbReference type="Rhea" id="RHEA-COMP:11368"/>
        <dbReference type="ChEBI" id="CHEBI:29950"/>
        <dbReference type="ChEBI" id="CHEBI:82612"/>
        <dbReference type="ChEBI" id="CHEBI:85445"/>
        <dbReference type="ChEBI" id="CHEBI:85448"/>
        <dbReference type="EC" id="2.1.1.63"/>
    </reaction>
</comment>
<comment type="caution">
    <text evidence="10">The sequence shown here is derived from an EMBL/GenBank/DDBJ whole genome shotgun (WGS) entry which is preliminary data.</text>
</comment>
<evidence type="ECO:0000256" key="1">
    <source>
        <dbReference type="ARBA" id="ARBA00001286"/>
    </source>
</evidence>
<dbReference type="PANTHER" id="PTHR10815">
    <property type="entry name" value="METHYLATED-DNA--PROTEIN-CYSTEINE METHYLTRANSFERASE"/>
    <property type="match status" value="1"/>
</dbReference>
<dbReference type="Proteomes" id="UP000885672">
    <property type="component" value="Unassembled WGS sequence"/>
</dbReference>
<proteinExistence type="inferred from homology"/>
<dbReference type="AlphaFoldDB" id="A0A7V0T4N7"/>
<evidence type="ECO:0000313" key="10">
    <source>
        <dbReference type="EMBL" id="HDQ98833.1"/>
    </source>
</evidence>
<dbReference type="EC" id="2.1.1.63" evidence="3"/>
<name>A0A7V0T4N7_UNCW3</name>
<reference evidence="10" key="1">
    <citation type="journal article" date="2020" name="mSystems">
        <title>Genome- and Community-Level Interaction Insights into Carbon Utilization and Element Cycling Functions of Hydrothermarchaeota in Hydrothermal Sediment.</title>
        <authorList>
            <person name="Zhou Z."/>
            <person name="Liu Y."/>
            <person name="Xu W."/>
            <person name="Pan J."/>
            <person name="Luo Z.H."/>
            <person name="Li M."/>
        </authorList>
    </citation>
    <scope>NUCLEOTIDE SEQUENCE [LARGE SCALE GENOMIC DNA]</scope>
    <source>
        <strain evidence="10">SpSt-1182</strain>
    </source>
</reference>
<dbReference type="GO" id="GO:0003908">
    <property type="term" value="F:methylated-DNA-[protein]-cysteine S-methyltransferase activity"/>
    <property type="evidence" value="ECO:0007669"/>
    <property type="project" value="UniProtKB-EC"/>
</dbReference>
<accession>A0A7V0T4N7</accession>
<keyword evidence="7" id="KW-0234">DNA repair</keyword>
<dbReference type="Pfam" id="PF01035">
    <property type="entry name" value="DNA_binding_1"/>
    <property type="match status" value="1"/>
</dbReference>
<dbReference type="InterPro" id="IPR014048">
    <property type="entry name" value="MethylDNA_cys_MeTrfase_DNA-bd"/>
</dbReference>
<keyword evidence="4" id="KW-0489">Methyltransferase</keyword>
<dbReference type="InterPro" id="IPR036388">
    <property type="entry name" value="WH-like_DNA-bd_sf"/>
</dbReference>
<dbReference type="GO" id="GO:0032259">
    <property type="term" value="P:methylation"/>
    <property type="evidence" value="ECO:0007669"/>
    <property type="project" value="UniProtKB-KW"/>
</dbReference>
<dbReference type="Gene3D" id="1.10.10.10">
    <property type="entry name" value="Winged helix-like DNA-binding domain superfamily/Winged helix DNA-binding domain"/>
    <property type="match status" value="1"/>
</dbReference>
<dbReference type="GO" id="GO:0006281">
    <property type="term" value="P:DNA repair"/>
    <property type="evidence" value="ECO:0007669"/>
    <property type="project" value="UniProtKB-KW"/>
</dbReference>
<keyword evidence="6" id="KW-0227">DNA damage</keyword>
<sequence length="171" mass="17758">MTAGRKVVPTALGRVVIEWQDGPRVVRILLPGEAGTGRASGPGHPAVDRLAQDIQRALAGRPVAFGSDLLALDWCPAFQQAVLRATAVIPRGRVSTYGRLAEKLGRPGAARAVGNALARNPFPVVIPCHRVVRSDGGIGGFGGGVAMKRALLVMEGVEVGADGRVRPESAC</sequence>
<dbReference type="NCBIfam" id="TIGR00589">
    <property type="entry name" value="ogt"/>
    <property type="match status" value="1"/>
</dbReference>
<organism evidence="10">
    <name type="scientific">candidate division WOR-3 bacterium</name>
    <dbReference type="NCBI Taxonomy" id="2052148"/>
    <lineage>
        <taxon>Bacteria</taxon>
        <taxon>Bacteria division WOR-3</taxon>
    </lineage>
</organism>
<comment type="catalytic activity">
    <reaction evidence="1">
        <text>a 4-O-methyl-thymidine in DNA + L-cysteinyl-[protein] = a thymidine in DNA + S-methyl-L-cysteinyl-[protein]</text>
        <dbReference type="Rhea" id="RHEA:53428"/>
        <dbReference type="Rhea" id="RHEA-COMP:10131"/>
        <dbReference type="Rhea" id="RHEA-COMP:10132"/>
        <dbReference type="Rhea" id="RHEA-COMP:13555"/>
        <dbReference type="Rhea" id="RHEA-COMP:13556"/>
        <dbReference type="ChEBI" id="CHEBI:29950"/>
        <dbReference type="ChEBI" id="CHEBI:82612"/>
        <dbReference type="ChEBI" id="CHEBI:137386"/>
        <dbReference type="ChEBI" id="CHEBI:137387"/>
        <dbReference type="EC" id="2.1.1.63"/>
    </reaction>
</comment>
<feature type="domain" description="Methylated-DNA-[protein]-cysteine S-methyltransferase DNA binding" evidence="9">
    <location>
        <begin position="77"/>
        <end position="157"/>
    </location>
</feature>
<evidence type="ECO:0000256" key="5">
    <source>
        <dbReference type="ARBA" id="ARBA00022679"/>
    </source>
</evidence>
<keyword evidence="5" id="KW-0808">Transferase</keyword>
<comment type="similarity">
    <text evidence="2">Belongs to the MGMT family.</text>
</comment>
<dbReference type="SUPFAM" id="SSF46767">
    <property type="entry name" value="Methylated DNA-protein cysteine methyltransferase, C-terminal domain"/>
    <property type="match status" value="1"/>
</dbReference>
<dbReference type="FunFam" id="1.10.10.10:FF:000214">
    <property type="entry name" value="Methylated-DNA--protein-cysteine methyltransferase"/>
    <property type="match status" value="1"/>
</dbReference>